<dbReference type="PANTHER" id="PTHR38342:SF2">
    <property type="entry name" value="INNER MEMBRANE OR EXPORTED"/>
    <property type="match status" value="1"/>
</dbReference>
<dbReference type="Gene3D" id="3.30.310.70">
    <property type="entry name" value="TT1751-like domain"/>
    <property type="match status" value="2"/>
</dbReference>
<dbReference type="PANTHER" id="PTHR38342">
    <property type="entry name" value="SLR5037 PROTEIN"/>
    <property type="match status" value="1"/>
</dbReference>
<feature type="domain" description="DUF302" evidence="1">
    <location>
        <begin position="55"/>
        <end position="115"/>
    </location>
</feature>
<feature type="domain" description="DUF302" evidence="1">
    <location>
        <begin position="195"/>
        <end position="255"/>
    </location>
</feature>
<dbReference type="InterPro" id="IPR035923">
    <property type="entry name" value="TT1751-like_sf"/>
</dbReference>
<dbReference type="Pfam" id="PF03625">
    <property type="entry name" value="DUF302"/>
    <property type="match status" value="2"/>
</dbReference>
<dbReference type="AlphaFoldDB" id="A0A4Y3HZS7"/>
<gene>
    <name evidence="2" type="ORF">VIN01S_35070</name>
</gene>
<keyword evidence="3" id="KW-1185">Reference proteome</keyword>
<proteinExistence type="predicted"/>
<organism evidence="2 3">
    <name type="scientific">Vibrio inusitatus NBRC 102082</name>
    <dbReference type="NCBI Taxonomy" id="1219070"/>
    <lineage>
        <taxon>Bacteria</taxon>
        <taxon>Pseudomonadati</taxon>
        <taxon>Pseudomonadota</taxon>
        <taxon>Gammaproteobacteria</taxon>
        <taxon>Vibrionales</taxon>
        <taxon>Vibrionaceae</taxon>
        <taxon>Vibrio</taxon>
    </lineage>
</organism>
<evidence type="ECO:0000259" key="1">
    <source>
        <dbReference type="Pfam" id="PF03625"/>
    </source>
</evidence>
<protein>
    <recommendedName>
        <fullName evidence="1">DUF302 domain-containing protein</fullName>
    </recommendedName>
</protein>
<reference evidence="2 3" key="1">
    <citation type="submission" date="2019-06" db="EMBL/GenBank/DDBJ databases">
        <title>Whole genome shotgun sequence of Vibrio inusitatus NBRC 102082.</title>
        <authorList>
            <person name="Hosoyama A."/>
            <person name="Uohara A."/>
            <person name="Ohji S."/>
            <person name="Ichikawa N."/>
        </authorList>
    </citation>
    <scope>NUCLEOTIDE SEQUENCE [LARGE SCALE GENOMIC DNA]</scope>
    <source>
        <strain evidence="2 3">NBRC 102082</strain>
    </source>
</reference>
<evidence type="ECO:0000313" key="3">
    <source>
        <dbReference type="Proteomes" id="UP000318717"/>
    </source>
</evidence>
<evidence type="ECO:0000313" key="2">
    <source>
        <dbReference type="EMBL" id="GEA52703.1"/>
    </source>
</evidence>
<dbReference type="EMBL" id="BJLF01000023">
    <property type="protein sequence ID" value="GEA52703.1"/>
    <property type="molecule type" value="Genomic_DNA"/>
</dbReference>
<dbReference type="Proteomes" id="UP000318717">
    <property type="component" value="Unassembled WGS sequence"/>
</dbReference>
<sequence>MKKLPLIALLAIPLIGCGTPTDLKQHKLDLANVDLRADVLSNNAPKQHLEHVLTIDHSRLAKKEGEYLDASRVDFYANNALNTELMQENILVGLDLPLRVLSYAEDHQIKTMYTDAEFLAKRHGLSNERVLEQYDDEVEELVDHIPSAQTVPSTEVSKGFGIETIVSQYDFEDTLEQIEHDVLAEGDTVWFMNWDYKQEAAELGETLPKATLLVFGGPAPGAKAMTDFSSIGLDAFGQKVLVFEQDGEVIVAYNDIVDFAELHYGDNAIAHRVINYRLGSTLKGAVFDY</sequence>
<dbReference type="OrthoDB" id="9799367at2"/>
<dbReference type="CDD" id="cd14797">
    <property type="entry name" value="DUF302"/>
    <property type="match status" value="1"/>
</dbReference>
<dbReference type="SUPFAM" id="SSF103247">
    <property type="entry name" value="TT1751-like"/>
    <property type="match status" value="2"/>
</dbReference>
<dbReference type="RefSeq" id="WP_141347121.1">
    <property type="nucleotide sequence ID" value="NZ_BJLF01000023.1"/>
</dbReference>
<comment type="caution">
    <text evidence="2">The sequence shown here is derived from an EMBL/GenBank/DDBJ whole genome shotgun (WGS) entry which is preliminary data.</text>
</comment>
<dbReference type="InterPro" id="IPR005180">
    <property type="entry name" value="DUF302"/>
</dbReference>
<name>A0A4Y3HZS7_9VIBR</name>
<accession>A0A4Y3HZS7</accession>